<dbReference type="EMBL" id="CP009245">
    <property type="protein sequence ID" value="APT84717.1"/>
    <property type="molecule type" value="Genomic_DNA"/>
</dbReference>
<dbReference type="InterPro" id="IPR002550">
    <property type="entry name" value="CNNM"/>
</dbReference>
<dbReference type="PANTHER" id="PTHR43099">
    <property type="entry name" value="UPF0053 PROTEIN YRKA"/>
    <property type="match status" value="1"/>
</dbReference>
<evidence type="ECO:0000256" key="5">
    <source>
        <dbReference type="ARBA" id="ARBA00022989"/>
    </source>
</evidence>
<dbReference type="Gene3D" id="3.10.580.10">
    <property type="entry name" value="CBS-domain"/>
    <property type="match status" value="1"/>
</dbReference>
<keyword evidence="5 8" id="KW-1133">Transmembrane helix</keyword>
<evidence type="ECO:0000259" key="10">
    <source>
        <dbReference type="PROSITE" id="PS51371"/>
    </source>
</evidence>
<dbReference type="OrthoDB" id="110231at2"/>
<evidence type="ECO:0000313" key="12">
    <source>
        <dbReference type="EMBL" id="APT84717.1"/>
    </source>
</evidence>
<evidence type="ECO:0000256" key="8">
    <source>
        <dbReference type="PROSITE-ProRule" id="PRU01193"/>
    </source>
</evidence>
<dbReference type="InterPro" id="IPR044751">
    <property type="entry name" value="Ion_transp-like_CBS"/>
</dbReference>
<dbReference type="InterPro" id="IPR051676">
    <property type="entry name" value="UPF0053_domain"/>
</dbReference>
<evidence type="ECO:0000313" key="13">
    <source>
        <dbReference type="Proteomes" id="UP000185478"/>
    </source>
</evidence>
<keyword evidence="6 8" id="KW-0472">Membrane</keyword>
<reference evidence="12 13" key="1">
    <citation type="submission" date="2014-08" db="EMBL/GenBank/DDBJ databases">
        <title>Complete genome sequence of Corynebacterium aquilae S-613T(T) (=DSM 44791(T)), isolated from the choana of a healthy golden eagle.</title>
        <authorList>
            <person name="Ruckert C."/>
            <person name="Albersmeier A."/>
            <person name="Winkler A."/>
            <person name="Kalinowski J."/>
        </authorList>
    </citation>
    <scope>NUCLEOTIDE SEQUENCE [LARGE SCALE GENOMIC DNA]</scope>
    <source>
        <strain evidence="12 13">S-613</strain>
    </source>
</reference>
<feature type="domain" description="CBS" evidence="10">
    <location>
        <begin position="221"/>
        <end position="282"/>
    </location>
</feature>
<dbReference type="KEGG" id="caqu:CAQU_06145"/>
<keyword evidence="4" id="KW-0677">Repeat</keyword>
<dbReference type="AlphaFoldDB" id="A0A1L7CFU7"/>
<name>A0A1L7CFU7_9CORY</name>
<keyword evidence="3 8" id="KW-0812">Transmembrane</keyword>
<dbReference type="SMART" id="SM00116">
    <property type="entry name" value="CBS"/>
    <property type="match status" value="2"/>
</dbReference>
<evidence type="ECO:0000259" key="11">
    <source>
        <dbReference type="PROSITE" id="PS51846"/>
    </source>
</evidence>
<feature type="domain" description="CBS" evidence="10">
    <location>
        <begin position="291"/>
        <end position="347"/>
    </location>
</feature>
<comment type="subcellular location">
    <subcellularLocation>
        <location evidence="1">Cell membrane</location>
        <topology evidence="1">Multi-pass membrane protein</topology>
    </subcellularLocation>
</comment>
<evidence type="ECO:0000256" key="7">
    <source>
        <dbReference type="PROSITE-ProRule" id="PRU00703"/>
    </source>
</evidence>
<keyword evidence="7" id="KW-0129">CBS domain</keyword>
<accession>A0A1L7CFU7</accession>
<keyword evidence="13" id="KW-1185">Reference proteome</keyword>
<sequence>MGGFEAIVLTILLLGVNAFFVGAEFALISSRRDRLDALIAQGKTRARTVLEATEHLSMMLAGAQFGITIASLLLGKVGEPAIAHLIEGPAHAVGLPDTLLHPVAFALALGIVTFLHIIAGEMVPKNIALAGPESVAMLLVPTHVIFVRFTRPIIVAMNWMAGVTLKMFGIEQKDELDSTVNPKQLASMITESRSEGLLDAEEHARLKKALRQENRQVKEVLVPLAQVRNVEFGTKGPTLAAIEHAVEETGYSRFPVTGGSGSFIGYVHIKDILDRLVAPGDSSDQIISRSEIRTLTTIDGDASLDEAMRDMRRRSVHIAQVRSAGTLLGIVTLEDLIEEYVGTVRDWTHEDDDQSPARA</sequence>
<proteinExistence type="predicted"/>
<organism evidence="12 13">
    <name type="scientific">Corynebacterium aquilae DSM 44791</name>
    <dbReference type="NCBI Taxonomy" id="1431546"/>
    <lineage>
        <taxon>Bacteria</taxon>
        <taxon>Bacillati</taxon>
        <taxon>Actinomycetota</taxon>
        <taxon>Actinomycetes</taxon>
        <taxon>Mycobacteriales</taxon>
        <taxon>Corynebacteriaceae</taxon>
        <taxon>Corynebacterium</taxon>
    </lineage>
</organism>
<dbReference type="SUPFAM" id="SSF54631">
    <property type="entry name" value="CBS-domain pair"/>
    <property type="match status" value="1"/>
</dbReference>
<feature type="domain" description="CNNM transmembrane" evidence="11">
    <location>
        <begin position="1"/>
        <end position="202"/>
    </location>
</feature>
<keyword evidence="2" id="KW-1003">Cell membrane</keyword>
<dbReference type="Pfam" id="PF01595">
    <property type="entry name" value="CNNM"/>
    <property type="match status" value="1"/>
</dbReference>
<evidence type="ECO:0000256" key="3">
    <source>
        <dbReference type="ARBA" id="ARBA00022692"/>
    </source>
</evidence>
<dbReference type="PROSITE" id="PS51846">
    <property type="entry name" value="CNNM"/>
    <property type="match status" value="1"/>
</dbReference>
<feature type="transmembrane region" description="Helical" evidence="9">
    <location>
        <begin position="49"/>
        <end position="74"/>
    </location>
</feature>
<dbReference type="Proteomes" id="UP000185478">
    <property type="component" value="Chromosome"/>
</dbReference>
<gene>
    <name evidence="12" type="ORF">CAQU_06145</name>
</gene>
<evidence type="ECO:0000256" key="2">
    <source>
        <dbReference type="ARBA" id="ARBA00022475"/>
    </source>
</evidence>
<dbReference type="PANTHER" id="PTHR43099:SF5">
    <property type="entry name" value="HLYC_CORC FAMILY TRANSPORTER"/>
    <property type="match status" value="1"/>
</dbReference>
<dbReference type="Pfam" id="PF00571">
    <property type="entry name" value="CBS"/>
    <property type="match status" value="2"/>
</dbReference>
<dbReference type="CDD" id="cd04590">
    <property type="entry name" value="CBS_pair_CorC_HlyC_assoc"/>
    <property type="match status" value="1"/>
</dbReference>
<evidence type="ECO:0000256" key="9">
    <source>
        <dbReference type="SAM" id="Phobius"/>
    </source>
</evidence>
<protein>
    <submittedName>
        <fullName evidence="12">Membrane protein</fullName>
    </submittedName>
</protein>
<dbReference type="PROSITE" id="PS51371">
    <property type="entry name" value="CBS"/>
    <property type="match status" value="2"/>
</dbReference>
<dbReference type="RefSeq" id="WP_075726085.1">
    <property type="nucleotide sequence ID" value="NZ_CP009245.1"/>
</dbReference>
<feature type="transmembrane region" description="Helical" evidence="9">
    <location>
        <begin position="99"/>
        <end position="119"/>
    </location>
</feature>
<evidence type="ECO:0000256" key="6">
    <source>
        <dbReference type="ARBA" id="ARBA00023136"/>
    </source>
</evidence>
<dbReference type="InterPro" id="IPR000644">
    <property type="entry name" value="CBS_dom"/>
</dbReference>
<dbReference type="InterPro" id="IPR046342">
    <property type="entry name" value="CBS_dom_sf"/>
</dbReference>
<feature type="transmembrane region" description="Helical" evidence="9">
    <location>
        <begin position="6"/>
        <end position="28"/>
    </location>
</feature>
<evidence type="ECO:0000256" key="4">
    <source>
        <dbReference type="ARBA" id="ARBA00022737"/>
    </source>
</evidence>
<dbReference type="GO" id="GO:0005886">
    <property type="term" value="C:plasma membrane"/>
    <property type="evidence" value="ECO:0007669"/>
    <property type="project" value="UniProtKB-SubCell"/>
</dbReference>
<evidence type="ECO:0000256" key="1">
    <source>
        <dbReference type="ARBA" id="ARBA00004651"/>
    </source>
</evidence>